<dbReference type="AlphaFoldDB" id="A0A4Z2F419"/>
<organism evidence="2 3">
    <name type="scientific">Liparis tanakae</name>
    <name type="common">Tanaka's snailfish</name>
    <dbReference type="NCBI Taxonomy" id="230148"/>
    <lineage>
        <taxon>Eukaryota</taxon>
        <taxon>Metazoa</taxon>
        <taxon>Chordata</taxon>
        <taxon>Craniata</taxon>
        <taxon>Vertebrata</taxon>
        <taxon>Euteleostomi</taxon>
        <taxon>Actinopterygii</taxon>
        <taxon>Neopterygii</taxon>
        <taxon>Teleostei</taxon>
        <taxon>Neoteleostei</taxon>
        <taxon>Acanthomorphata</taxon>
        <taxon>Eupercaria</taxon>
        <taxon>Perciformes</taxon>
        <taxon>Cottioidei</taxon>
        <taxon>Cottales</taxon>
        <taxon>Liparidae</taxon>
        <taxon>Liparis</taxon>
    </lineage>
</organism>
<name>A0A4Z2F419_9TELE</name>
<dbReference type="EMBL" id="SRLO01001698">
    <property type="protein sequence ID" value="TNN35855.1"/>
    <property type="molecule type" value="Genomic_DNA"/>
</dbReference>
<evidence type="ECO:0000313" key="2">
    <source>
        <dbReference type="EMBL" id="TNN35855.1"/>
    </source>
</evidence>
<feature type="compositionally biased region" description="Polar residues" evidence="1">
    <location>
        <begin position="100"/>
        <end position="116"/>
    </location>
</feature>
<dbReference type="Proteomes" id="UP000314294">
    <property type="component" value="Unassembled WGS sequence"/>
</dbReference>
<evidence type="ECO:0000313" key="3">
    <source>
        <dbReference type="Proteomes" id="UP000314294"/>
    </source>
</evidence>
<gene>
    <name evidence="2" type="ORF">EYF80_053987</name>
</gene>
<proteinExistence type="predicted"/>
<feature type="region of interest" description="Disordered" evidence="1">
    <location>
        <begin position="93"/>
        <end position="122"/>
    </location>
</feature>
<keyword evidence="3" id="KW-1185">Reference proteome</keyword>
<evidence type="ECO:0000256" key="1">
    <source>
        <dbReference type="SAM" id="MobiDB-lite"/>
    </source>
</evidence>
<reference evidence="2 3" key="1">
    <citation type="submission" date="2019-03" db="EMBL/GenBank/DDBJ databases">
        <title>First draft genome of Liparis tanakae, snailfish: a comprehensive survey of snailfish specific genes.</title>
        <authorList>
            <person name="Kim W."/>
            <person name="Song I."/>
            <person name="Jeong J.-H."/>
            <person name="Kim D."/>
            <person name="Kim S."/>
            <person name="Ryu S."/>
            <person name="Song J.Y."/>
            <person name="Lee S.K."/>
        </authorList>
    </citation>
    <scope>NUCLEOTIDE SEQUENCE [LARGE SCALE GENOMIC DNA]</scope>
    <source>
        <tissue evidence="2">Muscle</tissue>
    </source>
</reference>
<accession>A0A4Z2F419</accession>
<sequence length="122" mass="13577">MKQLPKQSWRPTALHTCSVLGMHVDVCRRRNTDTVWGVKLSYFRSHLLEQDILGCSFEAQGPTTRSADASSMPRELLAMHVYVPASEMCDGEMSRLPDSSRVNLGSWTEPLANTRSPGARGD</sequence>
<comment type="caution">
    <text evidence="2">The sequence shown here is derived from an EMBL/GenBank/DDBJ whole genome shotgun (WGS) entry which is preliminary data.</text>
</comment>
<protein>
    <submittedName>
        <fullName evidence="2">Uncharacterized protein</fullName>
    </submittedName>
</protein>